<reference evidence="2 3" key="1">
    <citation type="journal article" date="2014" name="Appl. Environ. Microbiol.">
        <title>Gut symbionts from distinct hosts exhibit genotoxic activity via divergent colibactin biosynthetic pathways.</title>
        <authorList>
            <person name="Engel P."/>
            <person name="Vizcaino M.I."/>
            <person name="Crawford J.M."/>
        </authorList>
    </citation>
    <scope>NUCLEOTIDE SEQUENCE [LARGE SCALE GENOMIC DNA]</scope>
    <source>
        <strain evidence="2 3">PEB0191</strain>
    </source>
</reference>
<evidence type="ECO:0000313" key="2">
    <source>
        <dbReference type="EMBL" id="AJA44492.1"/>
    </source>
</evidence>
<gene>
    <name evidence="2" type="ORF">FPB0191_00662</name>
</gene>
<evidence type="ECO:0000313" key="3">
    <source>
        <dbReference type="Proteomes" id="UP000030901"/>
    </source>
</evidence>
<dbReference type="Pfam" id="PF07693">
    <property type="entry name" value="KAP_NTPase"/>
    <property type="match status" value="1"/>
</dbReference>
<organism evidence="2 3">
    <name type="scientific">Frischella perrara</name>
    <dbReference type="NCBI Taxonomy" id="1267021"/>
    <lineage>
        <taxon>Bacteria</taxon>
        <taxon>Pseudomonadati</taxon>
        <taxon>Pseudomonadota</taxon>
        <taxon>Gammaproteobacteria</taxon>
        <taxon>Orbales</taxon>
        <taxon>Orbaceae</taxon>
        <taxon>Frischella</taxon>
    </lineage>
</organism>
<dbReference type="Gene3D" id="3.40.50.300">
    <property type="entry name" value="P-loop containing nucleotide triphosphate hydrolases"/>
    <property type="match status" value="1"/>
</dbReference>
<dbReference type="Proteomes" id="UP000030901">
    <property type="component" value="Chromosome"/>
</dbReference>
<dbReference type="AlphaFoldDB" id="A0A0A7S0Y7"/>
<dbReference type="EMBL" id="CP009056">
    <property type="protein sequence ID" value="AJA44492.1"/>
    <property type="molecule type" value="Genomic_DNA"/>
</dbReference>
<dbReference type="InterPro" id="IPR011646">
    <property type="entry name" value="KAP_P-loop"/>
</dbReference>
<protein>
    <submittedName>
        <fullName evidence="2">KAP family P-loop domain protein</fullName>
    </submittedName>
</protein>
<proteinExistence type="predicted"/>
<dbReference type="InterPro" id="IPR027417">
    <property type="entry name" value="P-loop_NTPase"/>
</dbReference>
<sequence length="604" mass="71763">MKKTNNTDTIKLSNQEVIKNLNYYLSLSESPDYAVLINGPWGSGKTFFIKKFLKDIDNCIYISLYGISSIDEINTRICKESFLEIAKSKTGETGSKIAKKILTLVQSILHFFNIDINPKNLRALCSFTKDKLIIFDDLERSLMDIRETLGFINYFVEHQGNKVIIIANEDDIPDKENYHIVKEKLIGKTLTVFEELNSTILSVIETSSPRIKLFIETHLQTIKTIFSQSQCHNLRILKHILKNLERFCDIKVLKLFDEKSINYLLVIYLILSIESNTGNLKKGDMAFTDFSFEEKEKKGFDLFEYKYPSFYRYQLILEYDMWDRIIFDGWLEEKSISRMIKNSDFFHSKKRPEWKNLWHYNEFKSDHEFHNCYKKVKLKLDAKQYKDIYIIIHLAGMFMQFSQVNLIRQSPVQLYKYFCSYVDFLIKRKFFTYKVEDHLFNDRSRFDESHSHGLAYQGYDIYEFKEFISYLKKAHDNTKDIFYHEEANNLLQLIVEDIESFYVYISGKTSESRFNDIPILTYIASKKLVACLPKLDLKKLNLLFSALTERTKLYNHPQYASILEPEKVWIDIFKQQVEKMIKNYKVKIFRLKLGKCYMSYFNNQ</sequence>
<accession>A0A0A7S0Y7</accession>
<feature type="domain" description="KAP NTPase" evidence="1">
    <location>
        <begin position="15"/>
        <end position="246"/>
    </location>
</feature>
<dbReference type="KEGG" id="fpp:FPB0191_00662"/>
<name>A0A0A7S0Y7_FRIPE</name>
<dbReference type="RefSeq" id="WP_039103996.1">
    <property type="nucleotide sequence ID" value="NZ_CP009056.1"/>
</dbReference>
<evidence type="ECO:0000259" key="1">
    <source>
        <dbReference type="Pfam" id="PF07693"/>
    </source>
</evidence>
<dbReference type="OrthoDB" id="88903at2"/>
<dbReference type="HOGENOM" id="CLU_022182_1_0_6"/>
<keyword evidence="3" id="KW-1185">Reference proteome</keyword>
<dbReference type="STRING" id="1267021.FPB0191_00662"/>
<dbReference type="SUPFAM" id="SSF52540">
    <property type="entry name" value="P-loop containing nucleoside triphosphate hydrolases"/>
    <property type="match status" value="1"/>
</dbReference>